<dbReference type="GO" id="GO:0003677">
    <property type="term" value="F:DNA binding"/>
    <property type="evidence" value="ECO:0007669"/>
    <property type="project" value="UniProtKB-UniRule"/>
</dbReference>
<dbReference type="GO" id="GO:0006355">
    <property type="term" value="P:regulation of DNA-templated transcription"/>
    <property type="evidence" value="ECO:0007669"/>
    <property type="project" value="InterPro"/>
</dbReference>
<reference evidence="5" key="1">
    <citation type="submission" date="2017-09" db="EMBL/GenBank/DDBJ databases">
        <authorList>
            <person name="Zhang Y."/>
            <person name="Huang X."/>
            <person name="Liu J."/>
            <person name="Lu L."/>
            <person name="Peng K."/>
        </authorList>
    </citation>
    <scope>NUCLEOTIDE SEQUENCE [LARGE SCALE GENOMIC DNA]</scope>
    <source>
        <strain evidence="5">S-XJ-1</strain>
    </source>
</reference>
<dbReference type="OrthoDB" id="213853at2"/>
<dbReference type="AlphaFoldDB" id="A0A2A2WRS7"/>
<dbReference type="PANTHER" id="PTHR40082:SF1">
    <property type="entry name" value="BLR5956 PROTEIN"/>
    <property type="match status" value="1"/>
</dbReference>
<dbReference type="InterPro" id="IPR016032">
    <property type="entry name" value="Sig_transdc_resp-reg_C-effctor"/>
</dbReference>
<evidence type="ECO:0000313" key="5">
    <source>
        <dbReference type="Proteomes" id="UP000218810"/>
    </source>
</evidence>
<dbReference type="GO" id="GO:0004852">
    <property type="term" value="F:uroporphyrinogen-III synthase activity"/>
    <property type="evidence" value="ECO:0007669"/>
    <property type="project" value="InterPro"/>
</dbReference>
<organism evidence="4 5">
    <name type="scientific">Dietzia natronolimnaea</name>
    <dbReference type="NCBI Taxonomy" id="161920"/>
    <lineage>
        <taxon>Bacteria</taxon>
        <taxon>Bacillati</taxon>
        <taxon>Actinomycetota</taxon>
        <taxon>Actinomycetes</taxon>
        <taxon>Mycobacteriales</taxon>
        <taxon>Dietziaceae</taxon>
        <taxon>Dietzia</taxon>
    </lineage>
</organism>
<dbReference type="Proteomes" id="UP000218810">
    <property type="component" value="Unassembled WGS sequence"/>
</dbReference>
<feature type="DNA-binding region" description="OmpR/PhoB-type" evidence="2">
    <location>
        <begin position="283"/>
        <end position="376"/>
    </location>
</feature>
<dbReference type="Pfam" id="PF00486">
    <property type="entry name" value="Trans_reg_C"/>
    <property type="match status" value="1"/>
</dbReference>
<dbReference type="InterPro" id="IPR036388">
    <property type="entry name" value="WH-like_DNA-bd_sf"/>
</dbReference>
<feature type="domain" description="OmpR/PhoB-type" evidence="3">
    <location>
        <begin position="283"/>
        <end position="376"/>
    </location>
</feature>
<keyword evidence="1 2" id="KW-0238">DNA-binding</keyword>
<dbReference type="Gene3D" id="1.10.10.10">
    <property type="entry name" value="Winged helix-like DNA-binding domain superfamily/Winged helix DNA-binding domain"/>
    <property type="match status" value="1"/>
</dbReference>
<dbReference type="GO" id="GO:0006780">
    <property type="term" value="P:uroporphyrinogen III biosynthetic process"/>
    <property type="evidence" value="ECO:0007669"/>
    <property type="project" value="InterPro"/>
</dbReference>
<sequence length="376" mass="39972">MDIVTTNDDLPLLGRTVAVTAARRASEQQVLLERRGATVLHAPAIRMIPVAEDELVRSATARVLAAPADLMVLTTATGVRWWTQVCEEWGYSTDLHALMDRVPLYSRGPKVTGALRAAGLREHASAASEATPELLEMLLERGVDGLTVAVQLQGASSDWNPMAPLVEGLRAAGAEVIVVPIYRWELPEDLEAFDDLVRTVARAGVDGVTFTAAPAVVSMLERADLMGIHDDVLDALSGPVAALCVGPVTAEPLVDLGVPVSMPDRMRLGALMRHVTDELVARSRTVTVEGHDLTVCAAGVLMDGQPIELSPAPLALLQAMAERPGKCLSREELLAVLPGDGADPHAVETAMGRLRRALGVPGLVTTVVKRGYRLSV</sequence>
<dbReference type="CDD" id="cd00383">
    <property type="entry name" value="trans_reg_C"/>
    <property type="match status" value="1"/>
</dbReference>
<evidence type="ECO:0000259" key="3">
    <source>
        <dbReference type="PROSITE" id="PS51755"/>
    </source>
</evidence>
<dbReference type="Pfam" id="PF02602">
    <property type="entry name" value="HEM4"/>
    <property type="match status" value="1"/>
</dbReference>
<keyword evidence="5" id="KW-1185">Reference proteome</keyword>
<protein>
    <submittedName>
        <fullName evidence="4">Uroporphyrinogen-III synthase</fullName>
    </submittedName>
</protein>
<dbReference type="NCBIfam" id="NF005568">
    <property type="entry name" value="PRK07239.1"/>
    <property type="match status" value="1"/>
</dbReference>
<dbReference type="InterPro" id="IPR001867">
    <property type="entry name" value="OmpR/PhoB-type_DNA-bd"/>
</dbReference>
<gene>
    <name evidence="4" type="ORF">CEY15_07540</name>
</gene>
<dbReference type="SMART" id="SM00862">
    <property type="entry name" value="Trans_reg_C"/>
    <property type="match status" value="1"/>
</dbReference>
<name>A0A2A2WRS7_9ACTN</name>
<proteinExistence type="predicted"/>
<evidence type="ECO:0000256" key="2">
    <source>
        <dbReference type="PROSITE-ProRule" id="PRU01091"/>
    </source>
</evidence>
<dbReference type="PROSITE" id="PS51755">
    <property type="entry name" value="OMPR_PHOB"/>
    <property type="match status" value="1"/>
</dbReference>
<dbReference type="RefSeq" id="WP_017836324.1">
    <property type="nucleotide sequence ID" value="NZ_NTGA01000013.1"/>
</dbReference>
<evidence type="ECO:0000256" key="1">
    <source>
        <dbReference type="ARBA" id="ARBA00023125"/>
    </source>
</evidence>
<dbReference type="SUPFAM" id="SSF46894">
    <property type="entry name" value="C-terminal effector domain of the bipartite response regulators"/>
    <property type="match status" value="1"/>
</dbReference>
<dbReference type="Gene3D" id="3.40.50.10090">
    <property type="match status" value="2"/>
</dbReference>
<accession>A0A2A2WRS7</accession>
<dbReference type="GO" id="GO:0000160">
    <property type="term" value="P:phosphorelay signal transduction system"/>
    <property type="evidence" value="ECO:0007669"/>
    <property type="project" value="InterPro"/>
</dbReference>
<evidence type="ECO:0000313" key="4">
    <source>
        <dbReference type="EMBL" id="PAY23733.1"/>
    </source>
</evidence>
<comment type="caution">
    <text evidence="4">The sequence shown here is derived from an EMBL/GenBank/DDBJ whole genome shotgun (WGS) entry which is preliminary data.</text>
</comment>
<dbReference type="SUPFAM" id="SSF69618">
    <property type="entry name" value="HemD-like"/>
    <property type="match status" value="1"/>
</dbReference>
<dbReference type="PANTHER" id="PTHR40082">
    <property type="entry name" value="BLR5956 PROTEIN"/>
    <property type="match status" value="1"/>
</dbReference>
<dbReference type="EMBL" id="NTGA01000013">
    <property type="protein sequence ID" value="PAY23733.1"/>
    <property type="molecule type" value="Genomic_DNA"/>
</dbReference>
<dbReference type="InterPro" id="IPR003754">
    <property type="entry name" value="4pyrrol_synth_uPrphyn_synth"/>
</dbReference>
<dbReference type="CDD" id="cd06578">
    <property type="entry name" value="HemD"/>
    <property type="match status" value="1"/>
</dbReference>
<dbReference type="InterPro" id="IPR039793">
    <property type="entry name" value="UROS/Hem4"/>
</dbReference>
<dbReference type="InterPro" id="IPR036108">
    <property type="entry name" value="4pyrrol_syn_uPrphyn_synt_sf"/>
</dbReference>